<evidence type="ECO:0000313" key="3">
    <source>
        <dbReference type="Proteomes" id="UP000190423"/>
    </source>
</evidence>
<reference evidence="2 3" key="1">
    <citation type="submission" date="2017-02" db="EMBL/GenBank/DDBJ databases">
        <authorList>
            <person name="Peterson S.W."/>
        </authorList>
    </citation>
    <scope>NUCLEOTIDE SEQUENCE [LARGE SCALE GENOMIC DNA]</scope>
    <source>
        <strain evidence="2 3">ATCC BAA-908</strain>
    </source>
</reference>
<dbReference type="Proteomes" id="UP000190423">
    <property type="component" value="Unassembled WGS sequence"/>
</dbReference>
<gene>
    <name evidence="2" type="ORF">SAMN02745149_01543</name>
</gene>
<keyword evidence="3" id="KW-1185">Reference proteome</keyword>
<sequence>MFDVKETDYFDIEDDTFDTVLEPGIRFTGNIKFIKPFMIRGKVNGKIDATSDLVIDSCSEVNADINAVRVLIKGKVHGNVTARDLVFVSSTGILDGDITSKHVVLEPGSTFSGRCTMVK</sequence>
<evidence type="ECO:0000256" key="1">
    <source>
        <dbReference type="ARBA" id="ARBA00044755"/>
    </source>
</evidence>
<dbReference type="InterPro" id="IPR007607">
    <property type="entry name" value="BacA/B"/>
</dbReference>
<name>A0A1T4LCZ6_TREPO</name>
<protein>
    <submittedName>
        <fullName evidence="2">Protein CcmA, bactofilin family</fullName>
    </submittedName>
</protein>
<comment type="similarity">
    <text evidence="1">Belongs to the bactofilin family.</text>
</comment>
<dbReference type="EMBL" id="FUWG01000011">
    <property type="protein sequence ID" value="SJZ52523.1"/>
    <property type="molecule type" value="Genomic_DNA"/>
</dbReference>
<dbReference type="STRING" id="261392.SAMN02745149_01543"/>
<organism evidence="2 3">
    <name type="scientific">Treponema porcinum</name>
    <dbReference type="NCBI Taxonomy" id="261392"/>
    <lineage>
        <taxon>Bacteria</taxon>
        <taxon>Pseudomonadati</taxon>
        <taxon>Spirochaetota</taxon>
        <taxon>Spirochaetia</taxon>
        <taxon>Spirochaetales</taxon>
        <taxon>Treponemataceae</taxon>
        <taxon>Treponema</taxon>
    </lineage>
</organism>
<dbReference type="Pfam" id="PF04519">
    <property type="entry name" value="Bactofilin"/>
    <property type="match status" value="1"/>
</dbReference>
<dbReference type="RefSeq" id="WP_078933453.1">
    <property type="nucleotide sequence ID" value="NZ_FUWG01000011.1"/>
</dbReference>
<evidence type="ECO:0000313" key="2">
    <source>
        <dbReference type="EMBL" id="SJZ52523.1"/>
    </source>
</evidence>
<dbReference type="GeneID" id="78316832"/>
<accession>A0A1T4LCZ6</accession>
<proteinExistence type="inferred from homology"/>
<dbReference type="PANTHER" id="PTHR35024:SF4">
    <property type="entry name" value="POLYMER-FORMING CYTOSKELETAL PROTEIN"/>
    <property type="match status" value="1"/>
</dbReference>
<dbReference type="PANTHER" id="PTHR35024">
    <property type="entry name" value="HYPOTHETICAL CYTOSOLIC PROTEIN"/>
    <property type="match status" value="1"/>
</dbReference>
<dbReference type="AlphaFoldDB" id="A0A1T4LCZ6"/>
<dbReference type="OrthoDB" id="360546at2"/>